<dbReference type="AlphaFoldDB" id="A0A644YWY1"/>
<evidence type="ECO:0000313" key="1">
    <source>
        <dbReference type="EMBL" id="MPM32809.1"/>
    </source>
</evidence>
<dbReference type="EMBL" id="VSSQ01006470">
    <property type="protein sequence ID" value="MPM32809.1"/>
    <property type="molecule type" value="Genomic_DNA"/>
</dbReference>
<name>A0A644YWY1_9ZZZZ</name>
<protein>
    <submittedName>
        <fullName evidence="1">Uncharacterized protein</fullName>
    </submittedName>
</protein>
<comment type="caution">
    <text evidence="1">The sequence shown here is derived from an EMBL/GenBank/DDBJ whole genome shotgun (WGS) entry which is preliminary data.</text>
</comment>
<sequence length="206" mass="22520">MDIGEEGKGVVEVSELFVNQDSVGVRARVSKVPVDAYQQVLESSVRTDLGFRSVTIDRPDGSFAIGAEHPVVERCAVAGEPCYRPDPGRDALRRLRHRVEQRAIDKFLIAIAEQFGVTAATLQLGLKTPRERCPFLDCGCLLPRHELAGLVDRIAIEHEELIEPIAQIVEPVRLSHVPAWTHGPGDEGTDNVACLLSGLNIVQSDV</sequence>
<gene>
    <name evidence="1" type="ORF">SDC9_79375</name>
</gene>
<accession>A0A644YWY1</accession>
<proteinExistence type="predicted"/>
<organism evidence="1">
    <name type="scientific">bioreactor metagenome</name>
    <dbReference type="NCBI Taxonomy" id="1076179"/>
    <lineage>
        <taxon>unclassified sequences</taxon>
        <taxon>metagenomes</taxon>
        <taxon>ecological metagenomes</taxon>
    </lineage>
</organism>
<reference evidence="1" key="1">
    <citation type="submission" date="2019-08" db="EMBL/GenBank/DDBJ databases">
        <authorList>
            <person name="Kucharzyk K."/>
            <person name="Murdoch R.W."/>
            <person name="Higgins S."/>
            <person name="Loffler F."/>
        </authorList>
    </citation>
    <scope>NUCLEOTIDE SEQUENCE</scope>
</reference>